<feature type="transmembrane region" description="Helical" evidence="7">
    <location>
        <begin position="16"/>
        <end position="38"/>
    </location>
</feature>
<evidence type="ECO:0000256" key="5">
    <source>
        <dbReference type="ARBA" id="ARBA00022989"/>
    </source>
</evidence>
<keyword evidence="3" id="KW-1003">Cell membrane</keyword>
<evidence type="ECO:0000256" key="3">
    <source>
        <dbReference type="ARBA" id="ARBA00022475"/>
    </source>
</evidence>
<evidence type="ECO:0000256" key="2">
    <source>
        <dbReference type="ARBA" id="ARBA00022448"/>
    </source>
</evidence>
<feature type="domain" description="ABC transmembrane type-1" evidence="8">
    <location>
        <begin position="522"/>
        <end position="711"/>
    </location>
</feature>
<dbReference type="InterPro" id="IPR000515">
    <property type="entry name" value="MetI-like"/>
</dbReference>
<dbReference type="Pfam" id="PF00528">
    <property type="entry name" value="BPD_transp_1"/>
    <property type="match status" value="1"/>
</dbReference>
<keyword evidence="10" id="KW-1185">Reference proteome</keyword>
<comment type="subcellular location">
    <subcellularLocation>
        <location evidence="1 7">Cell membrane</location>
        <topology evidence="1 7">Multi-pass membrane protein</topology>
    </subcellularLocation>
</comment>
<accession>A0ABY7VPR5</accession>
<evidence type="ECO:0000256" key="6">
    <source>
        <dbReference type="ARBA" id="ARBA00023136"/>
    </source>
</evidence>
<dbReference type="CDD" id="cd06261">
    <property type="entry name" value="TM_PBP2"/>
    <property type="match status" value="1"/>
</dbReference>
<feature type="transmembrane region" description="Helical" evidence="7">
    <location>
        <begin position="521"/>
        <end position="547"/>
    </location>
</feature>
<dbReference type="Gene3D" id="1.10.3720.10">
    <property type="entry name" value="MetI-like"/>
    <property type="match status" value="1"/>
</dbReference>
<evidence type="ECO:0000256" key="7">
    <source>
        <dbReference type="RuleBase" id="RU363032"/>
    </source>
</evidence>
<comment type="similarity">
    <text evidence="7">Belongs to the binding-protein-dependent transport system permease family.</text>
</comment>
<dbReference type="PANTHER" id="PTHR43744:SF3">
    <property type="entry name" value="LACTOSE TRANSPORT SYSTEM PERMEASE PROTEIN LACG"/>
    <property type="match status" value="1"/>
</dbReference>
<feature type="transmembrane region" description="Helical" evidence="7">
    <location>
        <begin position="644"/>
        <end position="665"/>
    </location>
</feature>
<keyword evidence="5 7" id="KW-1133">Transmembrane helix</keyword>
<evidence type="ECO:0000256" key="1">
    <source>
        <dbReference type="ARBA" id="ARBA00004651"/>
    </source>
</evidence>
<dbReference type="PROSITE" id="PS50928">
    <property type="entry name" value="ABC_TM1"/>
    <property type="match status" value="1"/>
</dbReference>
<organism evidence="9 10">
    <name type="scientific">Lentisphaera profundi</name>
    <dbReference type="NCBI Taxonomy" id="1658616"/>
    <lineage>
        <taxon>Bacteria</taxon>
        <taxon>Pseudomonadati</taxon>
        <taxon>Lentisphaerota</taxon>
        <taxon>Lentisphaeria</taxon>
        <taxon>Lentisphaerales</taxon>
        <taxon>Lentisphaeraceae</taxon>
        <taxon>Lentisphaera</taxon>
    </lineage>
</organism>
<feature type="transmembrane region" description="Helical" evidence="7">
    <location>
        <begin position="559"/>
        <end position="580"/>
    </location>
</feature>
<reference evidence="9 10" key="1">
    <citation type="submission" date="2023-02" db="EMBL/GenBank/DDBJ databases">
        <title>Genome sequence of Lentisphaera profundi SAORIC-696.</title>
        <authorList>
            <person name="Kim e."/>
            <person name="Cho J.-C."/>
            <person name="Choi A."/>
            <person name="Kang I."/>
        </authorList>
    </citation>
    <scope>NUCLEOTIDE SEQUENCE [LARGE SCALE GENOMIC DNA]</scope>
    <source>
        <strain evidence="9 10">SAORIC-696</strain>
    </source>
</reference>
<dbReference type="PANTHER" id="PTHR43744">
    <property type="entry name" value="ABC TRANSPORTER PERMEASE PROTEIN MG189-RELATED-RELATED"/>
    <property type="match status" value="1"/>
</dbReference>
<dbReference type="RefSeq" id="WP_274148725.1">
    <property type="nucleotide sequence ID" value="NZ_CP117811.1"/>
</dbReference>
<feature type="transmembrane region" description="Helical" evidence="7">
    <location>
        <begin position="691"/>
        <end position="709"/>
    </location>
</feature>
<dbReference type="SUPFAM" id="SSF161098">
    <property type="entry name" value="MetI-like"/>
    <property type="match status" value="1"/>
</dbReference>
<keyword evidence="4 7" id="KW-0812">Transmembrane</keyword>
<keyword evidence="6 7" id="KW-0472">Membrane</keyword>
<gene>
    <name evidence="9" type="ORF">PQO03_06115</name>
</gene>
<feature type="transmembrane region" description="Helical" evidence="7">
    <location>
        <begin position="586"/>
        <end position="607"/>
    </location>
</feature>
<name>A0ABY7VPR5_9BACT</name>
<proteinExistence type="inferred from homology"/>
<evidence type="ECO:0000259" key="8">
    <source>
        <dbReference type="PROSITE" id="PS50928"/>
    </source>
</evidence>
<keyword evidence="2 7" id="KW-0813">Transport</keyword>
<evidence type="ECO:0000256" key="4">
    <source>
        <dbReference type="ARBA" id="ARBA00022692"/>
    </source>
</evidence>
<protein>
    <submittedName>
        <fullName evidence="9">Carbohydrate ABC transporter permease</fullName>
    </submittedName>
</protein>
<evidence type="ECO:0000313" key="9">
    <source>
        <dbReference type="EMBL" id="WDE95294.1"/>
    </source>
</evidence>
<sequence>MSHLPTVGRKHWKNRFYVISLYLLLSCMGISMVVPFLITIGGSASNDFDYHRFSPVPRFLYSQEDRYVKELTKYFNNYRGWDRQFRAYYPDAPDNWSSWMKIGEDPEISDQFALKHLNRFHSNSDVHERMAQDYSQFMDSYPMIDTQVRVEQIEALDFLRHYYTEKYLEQNPQDKNLSDKELRAASLKLLSDTWQTPYSTYYSIKFISESKYPMEFPSWYPPAMEPKYVDYLKIKDAYRKQMFVPGIEDKWEDFCSQEGLDFQFPVSENADKKTFEAWQKFKAKEAPASMVIPFALRAEWYRFLNDNEMAQEIAELPLSKKITITEYNDIAGTNYTQLNTTPFPIPQNFAPKIQKLWVYFIQTKYPLRLSSFKVTRETQKLYTQFLKSEIKVIRIANELLGTNHTSWEEFKVTGSAPAGFTKEEQNTRDIWMNFMKSLDLKYHQKTSSEISYQKFLMDKYGSLEDINQAYAWDLRFIEEAFPPLAVAYTSTFLKNEGAMTTTPVFKNYRLILDFLIFNGKALGVTFVLILLTIIATLTINPICAYSLSRFNLPGQSKVILFMLATMAFPAMVSAIPAYLLMRDLNLLNSFTALILPGAANGMAIFILKGFFDSLPSELYEAATIDGASELQIFKMVAMPMVKPILAINCISAFISAYNGWEWALIICQDSDMWTLAVWMYQASQWWKESPWIVSAGFVVISIPTMIVFLSTQKIILKGIVVPSMK</sequence>
<dbReference type="InterPro" id="IPR035906">
    <property type="entry name" value="MetI-like_sf"/>
</dbReference>
<evidence type="ECO:0000313" key="10">
    <source>
        <dbReference type="Proteomes" id="UP001214250"/>
    </source>
</evidence>
<dbReference type="Proteomes" id="UP001214250">
    <property type="component" value="Chromosome 1"/>
</dbReference>
<dbReference type="EMBL" id="CP117811">
    <property type="protein sequence ID" value="WDE95294.1"/>
    <property type="molecule type" value="Genomic_DNA"/>
</dbReference>